<dbReference type="GO" id="GO:0003676">
    <property type="term" value="F:nucleic acid binding"/>
    <property type="evidence" value="ECO:0007669"/>
    <property type="project" value="InterPro"/>
</dbReference>
<evidence type="ECO:0000259" key="3">
    <source>
        <dbReference type="Pfam" id="PF22936"/>
    </source>
</evidence>
<dbReference type="CDD" id="cd09272">
    <property type="entry name" value="RNase_HI_RT_Ty1"/>
    <property type="match status" value="1"/>
</dbReference>
<dbReference type="SUPFAM" id="SSF57756">
    <property type="entry name" value="Retrovirus zinc finger-like domains"/>
    <property type="match status" value="1"/>
</dbReference>
<dbReference type="PANTHER" id="PTHR11439">
    <property type="entry name" value="GAG-POL-RELATED RETROTRANSPOSON"/>
    <property type="match status" value="1"/>
</dbReference>
<feature type="region of interest" description="Disordered" evidence="1">
    <location>
        <begin position="1"/>
        <end position="28"/>
    </location>
</feature>
<sequence>MRSGKVQKKNKNKKLQLDARGNNQGKKKSKLAYLLNPRFPLHLRQEDPAKDSVCYHCGDTCHWKWNCPQYLSELLKNKKLPQGASTLGIFTIELFTFPGKYWVYDTGCVTHICNTTQGLRGSRKLKPGALSLYMDNGERVVVEAIGSYHLCFPGGLVIVLNNFYYAPSITRGIISVSCLYDDDFINRFAYDNTILVSKNNLVYFSAIPRDGIYEIDLFDASTNVSSMYVVSNKKAKLNLDSSLLWYSRLGHISKKRIEKLKHDGLLNSIDSKSFEKCVSCLSGKMARNPYSHQDIKSYIGRCFAMKDLGEFAYILGIKIYRGRLKRLIGLCQSAYIEKILKGFFMENYKRGHIPMKEKLKLSKSQGASTSAEVKRMQNVPYALAMGSIMYAVRCTRSDVVFAQNITSRFQQNPGELHWTAVNNILKYLHNTKNVFLIYEGDIKQELRVSCCTDVGYLTNTDDLKSIKQSIFATSSAEAEYIASSDASKEEESLKVLDIIVPKFTIRVRFETYVKAKDLDFWHIILNGDFSSVARNKETQVLEMVLFEQQDDDLKKKLAKNNEAKMVLYNALPKKEYKRIFICKTAKDIWQSLLITHQGNIQVKDNKIDLLVQQCEQFTILEEESIDNDFARYNTIITSFKALDEGFSSKNYVRKFLRALQVTSIEESRDLSSLALDELIGDLKATDGSTIKVHESTLPGSVSRTYGEKGTEYVFSPPMSSRSDFLITRKKLIHNSIDESKKPSSKSGIGLSYPKGTGIETVVYADSDHAGDYVNRKSTSGVCTFMGCCLTSWFAKKQMALAISMTEAEYVSAGKACQQALWMKQALIDYGIRLDDVPIMCDNTCAIDLSTKMPSEYQQGYKKTRAYAPKIYNDPNMFDTLRDIYRNLESRYVQGRTIDPSFYNDLSDDSVAKFTTIGFDCLISLDEQIFHRKMSSHKTKQPKKPPPKRTRNVGKFKRTQLSTSSSTESPPYDNGDFLSTKLSLRSYSRSLKDDPNMSKEQREIRGMFKNLGRVLHNFTRLLKKGCQ</sequence>
<name>A0A6L2N9D4_TANCI</name>
<feature type="compositionally biased region" description="Basic residues" evidence="1">
    <location>
        <begin position="1"/>
        <end position="14"/>
    </location>
</feature>
<dbReference type="Pfam" id="PF14223">
    <property type="entry name" value="Retrotran_gag_2"/>
    <property type="match status" value="1"/>
</dbReference>
<dbReference type="PANTHER" id="PTHR11439:SF486">
    <property type="entry name" value="RLK (RECEPTOR-LIKE KINASE) PROTEIN, PUTATIVE-RELATED"/>
    <property type="match status" value="1"/>
</dbReference>
<dbReference type="Pfam" id="PF22936">
    <property type="entry name" value="Pol_BBD"/>
    <property type="match status" value="1"/>
</dbReference>
<feature type="compositionally biased region" description="Polar residues" evidence="1">
    <location>
        <begin position="958"/>
        <end position="968"/>
    </location>
</feature>
<evidence type="ECO:0000313" key="4">
    <source>
        <dbReference type="EMBL" id="GEU82803.1"/>
    </source>
</evidence>
<feature type="compositionally biased region" description="Basic residues" evidence="1">
    <location>
        <begin position="932"/>
        <end position="957"/>
    </location>
</feature>
<dbReference type="InterPro" id="IPR025724">
    <property type="entry name" value="GAG-pre-integrase_dom"/>
</dbReference>
<dbReference type="AlphaFoldDB" id="A0A6L2N9D4"/>
<organism evidence="4">
    <name type="scientific">Tanacetum cinerariifolium</name>
    <name type="common">Dalmatian daisy</name>
    <name type="synonym">Chrysanthemum cinerariifolium</name>
    <dbReference type="NCBI Taxonomy" id="118510"/>
    <lineage>
        <taxon>Eukaryota</taxon>
        <taxon>Viridiplantae</taxon>
        <taxon>Streptophyta</taxon>
        <taxon>Embryophyta</taxon>
        <taxon>Tracheophyta</taxon>
        <taxon>Spermatophyta</taxon>
        <taxon>Magnoliopsida</taxon>
        <taxon>eudicotyledons</taxon>
        <taxon>Gunneridae</taxon>
        <taxon>Pentapetalae</taxon>
        <taxon>asterids</taxon>
        <taxon>campanulids</taxon>
        <taxon>Asterales</taxon>
        <taxon>Asteraceae</taxon>
        <taxon>Asteroideae</taxon>
        <taxon>Anthemideae</taxon>
        <taxon>Anthemidinae</taxon>
        <taxon>Tanacetum</taxon>
    </lineage>
</organism>
<evidence type="ECO:0000256" key="1">
    <source>
        <dbReference type="SAM" id="MobiDB-lite"/>
    </source>
</evidence>
<feature type="region of interest" description="Disordered" evidence="1">
    <location>
        <begin position="932"/>
        <end position="974"/>
    </location>
</feature>
<feature type="domain" description="GAG-pre-integrase" evidence="2">
    <location>
        <begin position="218"/>
        <end position="285"/>
    </location>
</feature>
<feature type="domain" description="Retrovirus-related Pol polyprotein from transposon TNT 1-94-like beta-barrel" evidence="3">
    <location>
        <begin position="102"/>
        <end position="181"/>
    </location>
</feature>
<comment type="caution">
    <text evidence="4">The sequence shown here is derived from an EMBL/GenBank/DDBJ whole genome shotgun (WGS) entry which is preliminary data.</text>
</comment>
<dbReference type="InterPro" id="IPR036875">
    <property type="entry name" value="Znf_CCHC_sf"/>
</dbReference>
<reference evidence="4" key="1">
    <citation type="journal article" date="2019" name="Sci. Rep.">
        <title>Draft genome of Tanacetum cinerariifolium, the natural source of mosquito coil.</title>
        <authorList>
            <person name="Yamashiro T."/>
            <person name="Shiraishi A."/>
            <person name="Satake H."/>
            <person name="Nakayama K."/>
        </authorList>
    </citation>
    <scope>NUCLEOTIDE SEQUENCE</scope>
</reference>
<evidence type="ECO:0000259" key="2">
    <source>
        <dbReference type="Pfam" id="PF13976"/>
    </source>
</evidence>
<accession>A0A6L2N9D4</accession>
<dbReference type="InterPro" id="IPR054722">
    <property type="entry name" value="PolX-like_BBD"/>
</dbReference>
<dbReference type="EMBL" id="BKCJ010008552">
    <property type="protein sequence ID" value="GEU82803.1"/>
    <property type="molecule type" value="Genomic_DNA"/>
</dbReference>
<dbReference type="Pfam" id="PF13976">
    <property type="entry name" value="gag_pre-integrs"/>
    <property type="match status" value="1"/>
</dbReference>
<protein>
    <submittedName>
        <fullName evidence="4">Putative retrotransposon protein</fullName>
    </submittedName>
</protein>
<dbReference type="GO" id="GO:0008270">
    <property type="term" value="F:zinc ion binding"/>
    <property type="evidence" value="ECO:0007669"/>
    <property type="project" value="InterPro"/>
</dbReference>
<gene>
    <name evidence="4" type="ORF">Tci_054781</name>
</gene>
<proteinExistence type="predicted"/>